<feature type="compositionally biased region" description="Basic residues" evidence="1">
    <location>
        <begin position="30"/>
        <end position="48"/>
    </location>
</feature>
<feature type="compositionally biased region" description="Polar residues" evidence="1">
    <location>
        <begin position="1"/>
        <end position="18"/>
    </location>
</feature>
<proteinExistence type="predicted"/>
<name>A0AAF3FG71_9BILA</name>
<organism evidence="3 4">
    <name type="scientific">Mesorhabditis belari</name>
    <dbReference type="NCBI Taxonomy" id="2138241"/>
    <lineage>
        <taxon>Eukaryota</taxon>
        <taxon>Metazoa</taxon>
        <taxon>Ecdysozoa</taxon>
        <taxon>Nematoda</taxon>
        <taxon>Chromadorea</taxon>
        <taxon>Rhabditida</taxon>
        <taxon>Rhabditina</taxon>
        <taxon>Rhabditomorpha</taxon>
        <taxon>Rhabditoidea</taxon>
        <taxon>Rhabditidae</taxon>
        <taxon>Mesorhabditinae</taxon>
        <taxon>Mesorhabditis</taxon>
    </lineage>
</organism>
<evidence type="ECO:0000313" key="3">
    <source>
        <dbReference type="Proteomes" id="UP000887575"/>
    </source>
</evidence>
<keyword evidence="2" id="KW-0812">Transmembrane</keyword>
<evidence type="ECO:0000256" key="1">
    <source>
        <dbReference type="SAM" id="MobiDB-lite"/>
    </source>
</evidence>
<sequence>MRHYSKNSANRSQSSVSKTGPRASDAAFRHMSREKKRIQRVRQKRHHRQNDIPEIAESNEIIGVNGATSMNDENTDDSVYLEALLNGQADEDQQMAKSPDQFSCRVRITPYGSDSADAALSAERTSLAPVYGVYPDDHALYNQSNMEYYDPEQRPIERRPSILQNPHVFMLTRSIGFYCGEKAKWIAEFLAARPSLLMVILVIVTIYFLLSLMEMSLVLLLDPVVRFLWTHLHWLLVMCGQGFRSVSNWFYTADHISDAWFCDFADAWCSRFNILCDRRCSHVDRALERLRPHD</sequence>
<dbReference type="AlphaFoldDB" id="A0AAF3FG71"/>
<reference evidence="4" key="1">
    <citation type="submission" date="2024-02" db="UniProtKB">
        <authorList>
            <consortium name="WormBaseParasite"/>
        </authorList>
    </citation>
    <scope>IDENTIFICATION</scope>
</reference>
<keyword evidence="2" id="KW-1133">Transmembrane helix</keyword>
<keyword evidence="2" id="KW-0472">Membrane</keyword>
<dbReference type="WBParaSite" id="MBELARI_LOCUS5829">
    <property type="protein sequence ID" value="MBELARI_LOCUS5829"/>
    <property type="gene ID" value="MBELARI_LOCUS5829"/>
</dbReference>
<dbReference type="Proteomes" id="UP000887575">
    <property type="component" value="Unassembled WGS sequence"/>
</dbReference>
<evidence type="ECO:0000256" key="2">
    <source>
        <dbReference type="SAM" id="Phobius"/>
    </source>
</evidence>
<accession>A0AAF3FG71</accession>
<protein>
    <submittedName>
        <fullName evidence="4">Uncharacterized protein</fullName>
    </submittedName>
</protein>
<evidence type="ECO:0000313" key="4">
    <source>
        <dbReference type="WBParaSite" id="MBELARI_LOCUS5829"/>
    </source>
</evidence>
<feature type="transmembrane region" description="Helical" evidence="2">
    <location>
        <begin position="190"/>
        <end position="210"/>
    </location>
</feature>
<keyword evidence="3" id="KW-1185">Reference proteome</keyword>
<feature type="region of interest" description="Disordered" evidence="1">
    <location>
        <begin position="1"/>
        <end position="48"/>
    </location>
</feature>